<evidence type="ECO:0000313" key="2">
    <source>
        <dbReference type="EMBL" id="KAF2092661.1"/>
    </source>
</evidence>
<dbReference type="PANTHER" id="PTHR45033:SF2">
    <property type="entry name" value="ZINC-TYPE ALCOHOL DEHYDROGENASE-LIKE PROTEIN C1773.06C"/>
    <property type="match status" value="1"/>
</dbReference>
<keyword evidence="3" id="KW-1185">Reference proteome</keyword>
<comment type="caution">
    <text evidence="2">The sequence shown here is derived from an EMBL/GenBank/DDBJ whole genome shotgun (WGS) entry which is preliminary data.</text>
</comment>
<name>A0A9P4I0F3_9PEZI</name>
<dbReference type="InterPro" id="IPR011032">
    <property type="entry name" value="GroES-like_sf"/>
</dbReference>
<dbReference type="GO" id="GO:0016491">
    <property type="term" value="F:oxidoreductase activity"/>
    <property type="evidence" value="ECO:0007669"/>
    <property type="project" value="InterPro"/>
</dbReference>
<organism evidence="2 3">
    <name type="scientific">Rhizodiscina lignyota</name>
    <dbReference type="NCBI Taxonomy" id="1504668"/>
    <lineage>
        <taxon>Eukaryota</taxon>
        <taxon>Fungi</taxon>
        <taxon>Dikarya</taxon>
        <taxon>Ascomycota</taxon>
        <taxon>Pezizomycotina</taxon>
        <taxon>Dothideomycetes</taxon>
        <taxon>Pleosporomycetidae</taxon>
        <taxon>Aulographales</taxon>
        <taxon>Rhizodiscinaceae</taxon>
        <taxon>Rhizodiscina</taxon>
    </lineage>
</organism>
<feature type="domain" description="Enoyl reductase (ER)" evidence="1">
    <location>
        <begin position="13"/>
        <end position="343"/>
    </location>
</feature>
<evidence type="ECO:0000259" key="1">
    <source>
        <dbReference type="SMART" id="SM00829"/>
    </source>
</evidence>
<dbReference type="Pfam" id="PF08240">
    <property type="entry name" value="ADH_N"/>
    <property type="match status" value="1"/>
</dbReference>
<dbReference type="SUPFAM" id="SSF51735">
    <property type="entry name" value="NAD(P)-binding Rossmann-fold domains"/>
    <property type="match status" value="1"/>
</dbReference>
<dbReference type="AlphaFoldDB" id="A0A9P4I0F3"/>
<dbReference type="Gene3D" id="3.90.180.10">
    <property type="entry name" value="Medium-chain alcohol dehydrogenases, catalytic domain"/>
    <property type="match status" value="1"/>
</dbReference>
<dbReference type="SUPFAM" id="SSF50129">
    <property type="entry name" value="GroES-like"/>
    <property type="match status" value="1"/>
</dbReference>
<accession>A0A9P4I0F3</accession>
<dbReference type="InterPro" id="IPR013154">
    <property type="entry name" value="ADH-like_N"/>
</dbReference>
<evidence type="ECO:0000313" key="3">
    <source>
        <dbReference type="Proteomes" id="UP000799772"/>
    </source>
</evidence>
<dbReference type="Proteomes" id="UP000799772">
    <property type="component" value="Unassembled WGS sequence"/>
</dbReference>
<dbReference type="InterPro" id="IPR036291">
    <property type="entry name" value="NAD(P)-bd_dom_sf"/>
</dbReference>
<dbReference type="EMBL" id="ML978143">
    <property type="protein sequence ID" value="KAF2092661.1"/>
    <property type="molecule type" value="Genomic_DNA"/>
</dbReference>
<dbReference type="Pfam" id="PF00107">
    <property type="entry name" value="ADH_zinc_N"/>
    <property type="match status" value="1"/>
</dbReference>
<dbReference type="InterPro" id="IPR013149">
    <property type="entry name" value="ADH-like_C"/>
</dbReference>
<gene>
    <name evidence="2" type="ORF">NA57DRAFT_49784</name>
</gene>
<sequence>MSKQTVFRLKARSSPDDLVASEEAIPSIGKYEVLIKVRGVTLNYRDIAISKSKYPFTVKDNVVPGSDAAGDIVKVGDGVRELSEGDRVIGCFDITNQYGPQQDWDWGQGGPIDGVMRQYITLPASAVIKIPQGSPQSYLEWACLVCTGATAWNALYGNNPLIPGQTVLFQGTGGVSITGLIFAKAAGATTIITSSSDEKLEYVKSKFGADHVINYKKVPNWGEEARKLTAGKGVDQVFENGGSATIEQSVAAIARGGIISIIGFLALAEQSQMPDVTQLALGSGSIIRGINVGSKQLLEDCVKFVAKAGLRMPVEKEFGFSRDEIVNAYKYLESGQHIGKVCINVD</sequence>
<dbReference type="SMART" id="SM00829">
    <property type="entry name" value="PKS_ER"/>
    <property type="match status" value="1"/>
</dbReference>
<reference evidence="2" key="1">
    <citation type="journal article" date="2020" name="Stud. Mycol.">
        <title>101 Dothideomycetes genomes: a test case for predicting lifestyles and emergence of pathogens.</title>
        <authorList>
            <person name="Haridas S."/>
            <person name="Albert R."/>
            <person name="Binder M."/>
            <person name="Bloem J."/>
            <person name="Labutti K."/>
            <person name="Salamov A."/>
            <person name="Andreopoulos B."/>
            <person name="Baker S."/>
            <person name="Barry K."/>
            <person name="Bills G."/>
            <person name="Bluhm B."/>
            <person name="Cannon C."/>
            <person name="Castanera R."/>
            <person name="Culley D."/>
            <person name="Daum C."/>
            <person name="Ezra D."/>
            <person name="Gonzalez J."/>
            <person name="Henrissat B."/>
            <person name="Kuo A."/>
            <person name="Liang C."/>
            <person name="Lipzen A."/>
            <person name="Lutzoni F."/>
            <person name="Magnuson J."/>
            <person name="Mondo S."/>
            <person name="Nolan M."/>
            <person name="Ohm R."/>
            <person name="Pangilinan J."/>
            <person name="Park H.-J."/>
            <person name="Ramirez L."/>
            <person name="Alfaro M."/>
            <person name="Sun H."/>
            <person name="Tritt A."/>
            <person name="Yoshinaga Y."/>
            <person name="Zwiers L.-H."/>
            <person name="Turgeon B."/>
            <person name="Goodwin S."/>
            <person name="Spatafora J."/>
            <person name="Crous P."/>
            <person name="Grigoriev I."/>
        </authorList>
    </citation>
    <scope>NUCLEOTIDE SEQUENCE</scope>
    <source>
        <strain evidence="2">CBS 133067</strain>
    </source>
</reference>
<dbReference type="OrthoDB" id="3509362at2759"/>
<dbReference type="InterPro" id="IPR052711">
    <property type="entry name" value="Zinc_ADH-like"/>
</dbReference>
<dbReference type="Gene3D" id="3.40.50.720">
    <property type="entry name" value="NAD(P)-binding Rossmann-like Domain"/>
    <property type="match status" value="1"/>
</dbReference>
<protein>
    <submittedName>
        <fullName evidence="2">NAD(P)-binding protein</fullName>
    </submittedName>
</protein>
<dbReference type="InterPro" id="IPR020843">
    <property type="entry name" value="ER"/>
</dbReference>
<proteinExistence type="predicted"/>
<dbReference type="PANTHER" id="PTHR45033">
    <property type="match status" value="1"/>
</dbReference>
<dbReference type="CDD" id="cd08276">
    <property type="entry name" value="MDR7"/>
    <property type="match status" value="1"/>
</dbReference>